<reference evidence="2" key="1">
    <citation type="submission" date="2014-09" db="EMBL/GenBank/DDBJ databases">
        <authorList>
            <person name="Mudge J."/>
            <person name="Ramaraj T."/>
            <person name="Lindquist I.E."/>
            <person name="Bharti A.K."/>
            <person name="Sundararajan A."/>
            <person name="Cameron C.T."/>
            <person name="Woodward J.E."/>
            <person name="May G.D."/>
            <person name="Brubaker C."/>
            <person name="Broadhvest J."/>
            <person name="Wilkins T.A."/>
        </authorList>
    </citation>
    <scope>NUCLEOTIDE SEQUENCE</scope>
    <source>
        <strain evidence="2">cv. AKA8401</strain>
    </source>
</reference>
<protein>
    <submittedName>
        <fullName evidence="1">TBC1 domain family member 1</fullName>
    </submittedName>
</protein>
<proteinExistence type="predicted"/>
<sequence length="189" mass="20619">MRLVSSLVLDKSELHITLSNFRLGGKMALQIAYSCPHGQGHGMAHRLDTLACGWSCDLSQYPLQFSHGLAHGHVLGRVTQLRVRDATNPISRGRPPRYSRNVGGSCSTARDSIAKSEAQAPARTYAIHAREDASAPDVITDTFSLLDTDIISLIDPGSTHSYIRTKFASDKNMIIEFIEFVVKVSSPLG</sequence>
<evidence type="ECO:0000313" key="1">
    <source>
        <dbReference type="EMBL" id="KHG11335.1"/>
    </source>
</evidence>
<dbReference type="Proteomes" id="UP000032142">
    <property type="component" value="Unassembled WGS sequence"/>
</dbReference>
<organism evidence="1 2">
    <name type="scientific">Gossypium arboreum</name>
    <name type="common">Tree cotton</name>
    <name type="synonym">Gossypium nanking</name>
    <dbReference type="NCBI Taxonomy" id="29729"/>
    <lineage>
        <taxon>Eukaryota</taxon>
        <taxon>Viridiplantae</taxon>
        <taxon>Streptophyta</taxon>
        <taxon>Embryophyta</taxon>
        <taxon>Tracheophyta</taxon>
        <taxon>Spermatophyta</taxon>
        <taxon>Magnoliopsida</taxon>
        <taxon>eudicotyledons</taxon>
        <taxon>Gunneridae</taxon>
        <taxon>Pentapetalae</taxon>
        <taxon>rosids</taxon>
        <taxon>malvids</taxon>
        <taxon>Malvales</taxon>
        <taxon>Malvaceae</taxon>
        <taxon>Malvoideae</taxon>
        <taxon>Gossypium</taxon>
    </lineage>
</organism>
<evidence type="ECO:0000313" key="2">
    <source>
        <dbReference type="Proteomes" id="UP000032142"/>
    </source>
</evidence>
<dbReference type="Pfam" id="PF08284">
    <property type="entry name" value="RVP_2"/>
    <property type="match status" value="1"/>
</dbReference>
<accession>A0A0B0NEU3</accession>
<dbReference type="EMBL" id="KN395646">
    <property type="protein sequence ID" value="KHG11335.1"/>
    <property type="molecule type" value="Genomic_DNA"/>
</dbReference>
<keyword evidence="2" id="KW-1185">Reference proteome</keyword>
<dbReference type="AlphaFoldDB" id="A0A0B0NEU3"/>
<name>A0A0B0NEU3_GOSAR</name>
<gene>
    <name evidence="1" type="ORF">F383_16407</name>
</gene>